<dbReference type="Pfam" id="PF01762">
    <property type="entry name" value="Galactosyl_T"/>
    <property type="match status" value="1"/>
</dbReference>
<dbReference type="PANTHER" id="PTHR11214:SF219">
    <property type="entry name" value="UDP-GALNAC:BETA-1,3-N-ACETYLGALACTOSAMINYLTRANSFERASE 2"/>
    <property type="match status" value="1"/>
</dbReference>
<evidence type="ECO:0000256" key="3">
    <source>
        <dbReference type="ARBA" id="ARBA00004922"/>
    </source>
</evidence>
<dbReference type="InterPro" id="IPR002659">
    <property type="entry name" value="Glyco_trans_31"/>
</dbReference>
<keyword evidence="8" id="KW-0256">Endoplasmic reticulum</keyword>
<evidence type="ECO:0000256" key="8">
    <source>
        <dbReference type="ARBA" id="ARBA00022824"/>
    </source>
</evidence>
<dbReference type="PANTHER" id="PTHR11214">
    <property type="entry name" value="BETA-1,3-N-ACETYLGLUCOSAMINYLTRANSFERASE"/>
    <property type="match status" value="1"/>
</dbReference>
<keyword evidence="9" id="KW-0735">Signal-anchor</keyword>
<evidence type="ECO:0000256" key="4">
    <source>
        <dbReference type="ARBA" id="ARBA00008661"/>
    </source>
</evidence>
<keyword evidence="11 15" id="KW-0333">Golgi apparatus</keyword>
<dbReference type="EC" id="2.4.1.-" evidence="15"/>
<keyword evidence="5 15" id="KW-0328">Glycosyltransferase</keyword>
<evidence type="ECO:0000256" key="11">
    <source>
        <dbReference type="ARBA" id="ARBA00023034"/>
    </source>
</evidence>
<gene>
    <name evidence="17" type="primary">LOC100372327</name>
</gene>
<comment type="catalytic activity">
    <reaction evidence="14">
        <text>3-O-(N-acetyl-beta-D-glucosaminyl-(1-&gt;4)-alpha-D-mannosyl)-L-threonyl-[protein] + UDP-N-acetyl-alpha-D-galactosamine = 3-O-[beta-D-GalNAc-(1-&gt;3)-beta-D-GlcNAc-(1-&gt;4)-alpha-D-Man]-L-Thr-[protein] + UDP + H(+)</text>
        <dbReference type="Rhea" id="RHEA:37667"/>
        <dbReference type="Rhea" id="RHEA-COMP:13308"/>
        <dbReference type="Rhea" id="RHEA-COMP:13618"/>
        <dbReference type="ChEBI" id="CHEBI:15378"/>
        <dbReference type="ChEBI" id="CHEBI:58223"/>
        <dbReference type="ChEBI" id="CHEBI:67138"/>
        <dbReference type="ChEBI" id="CHEBI:136709"/>
        <dbReference type="ChEBI" id="CHEBI:137540"/>
        <dbReference type="EC" id="2.4.1.313"/>
    </reaction>
</comment>
<dbReference type="GeneID" id="100372327"/>
<evidence type="ECO:0000256" key="14">
    <source>
        <dbReference type="ARBA" id="ARBA00047667"/>
    </source>
</evidence>
<evidence type="ECO:0000256" key="1">
    <source>
        <dbReference type="ARBA" id="ARBA00004240"/>
    </source>
</evidence>
<keyword evidence="6" id="KW-0808">Transferase</keyword>
<comment type="pathway">
    <text evidence="3">Protein modification; protein glycosylation.</text>
</comment>
<keyword evidence="7" id="KW-0812">Transmembrane</keyword>
<dbReference type="Gene3D" id="3.90.550.50">
    <property type="match status" value="1"/>
</dbReference>
<keyword evidence="10" id="KW-1133">Transmembrane helix</keyword>
<keyword evidence="12" id="KW-0472">Membrane</keyword>
<evidence type="ECO:0000313" key="16">
    <source>
        <dbReference type="Proteomes" id="UP000694865"/>
    </source>
</evidence>
<evidence type="ECO:0000256" key="13">
    <source>
        <dbReference type="ARBA" id="ARBA00023180"/>
    </source>
</evidence>
<evidence type="ECO:0000256" key="5">
    <source>
        <dbReference type="ARBA" id="ARBA00022676"/>
    </source>
</evidence>
<evidence type="ECO:0000256" key="9">
    <source>
        <dbReference type="ARBA" id="ARBA00022968"/>
    </source>
</evidence>
<evidence type="ECO:0000256" key="15">
    <source>
        <dbReference type="RuleBase" id="RU363063"/>
    </source>
</evidence>
<keyword evidence="13" id="KW-0325">Glycoprotein</keyword>
<name>A0ABM0GSF5_SACKO</name>
<comment type="subcellular location">
    <subcellularLocation>
        <location evidence="1">Endoplasmic reticulum</location>
    </subcellularLocation>
    <subcellularLocation>
        <location evidence="2 15">Golgi apparatus membrane</location>
        <topology evidence="2 15">Single-pass type II membrane protein</topology>
    </subcellularLocation>
</comment>
<organism evidence="16 17">
    <name type="scientific">Saccoglossus kowalevskii</name>
    <name type="common">Acorn worm</name>
    <dbReference type="NCBI Taxonomy" id="10224"/>
    <lineage>
        <taxon>Eukaryota</taxon>
        <taxon>Metazoa</taxon>
        <taxon>Hemichordata</taxon>
        <taxon>Enteropneusta</taxon>
        <taxon>Harrimaniidae</taxon>
        <taxon>Saccoglossus</taxon>
    </lineage>
</organism>
<proteinExistence type="inferred from homology"/>
<keyword evidence="16" id="KW-1185">Reference proteome</keyword>
<reference evidence="17" key="1">
    <citation type="submission" date="2025-08" db="UniProtKB">
        <authorList>
            <consortium name="RefSeq"/>
        </authorList>
    </citation>
    <scope>IDENTIFICATION</scope>
    <source>
        <tissue evidence="17">Testes</tissue>
    </source>
</reference>
<evidence type="ECO:0000256" key="2">
    <source>
        <dbReference type="ARBA" id="ARBA00004323"/>
    </source>
</evidence>
<evidence type="ECO:0000256" key="6">
    <source>
        <dbReference type="ARBA" id="ARBA00022679"/>
    </source>
</evidence>
<accession>A0ABM0GSF5</accession>
<dbReference type="RefSeq" id="XP_002736365.1">
    <property type="nucleotide sequence ID" value="XM_002736319.1"/>
</dbReference>
<protein>
    <recommendedName>
        <fullName evidence="15">Hexosyltransferase</fullName>
        <ecNumber evidence="15">2.4.1.-</ecNumber>
    </recommendedName>
</protein>
<evidence type="ECO:0000256" key="12">
    <source>
        <dbReference type="ARBA" id="ARBA00023136"/>
    </source>
</evidence>
<dbReference type="Proteomes" id="UP000694865">
    <property type="component" value="Unplaced"/>
</dbReference>
<comment type="similarity">
    <text evidence="4 15">Belongs to the glycosyltransferase 31 family.</text>
</comment>
<evidence type="ECO:0000256" key="7">
    <source>
        <dbReference type="ARBA" id="ARBA00022692"/>
    </source>
</evidence>
<evidence type="ECO:0000313" key="17">
    <source>
        <dbReference type="RefSeq" id="XP_002736365.1"/>
    </source>
</evidence>
<evidence type="ECO:0000256" key="10">
    <source>
        <dbReference type="ARBA" id="ARBA00022989"/>
    </source>
</evidence>
<sequence length="449" mass="52211">MEQLYTHANEHRYTLVVGILSARENYELRRALRNTWMTYVSTCNSLDYGVMVKFIVGSHACNFHPSLRQDEFGCQPLNVTEDFVSNRDIVITALGVFDFQLDGIKSSYLKVTLYDTVSHERVVGAIFTTQSPGLLKGNFRFRTVESYVLPKGFRGTVVVENMNSQNPALKCKAERCDIIDNGKGLVSLGRIRHGSHASNQLPVLWERYQEEIFYAAGNFMFIFPKTDDDSDVISRRSETMEKWMKAKKRETDLINQEILEFNDIVLIDEVDTYRNIPNKLVEFYDWAFRNIEFDFLLKTDDDCYVDIERIAHKLRSLELRRTDKFWWSQFRKHWPINSFGKWAELTYTASEYPMFACGSGYVLSSDLVGWLARNKDFLHRYQGEDVSMGIWLSAVNPNFIQDPGWQCNQTCYRGVYTIPENTPHQLQELFTNTENCGNPCDCHVEETNK</sequence>